<gene>
    <name evidence="1" type="ORF">MSG28_008402</name>
</gene>
<comment type="caution">
    <text evidence="1">The sequence shown here is derived from an EMBL/GenBank/DDBJ whole genome shotgun (WGS) entry which is preliminary data.</text>
</comment>
<reference evidence="1 2" key="1">
    <citation type="journal article" date="2022" name="Genome Biol. Evol.">
        <title>The Spruce Budworm Genome: Reconstructing the Evolutionary History of Antifreeze Proteins.</title>
        <authorList>
            <person name="Beliveau C."/>
            <person name="Gagne P."/>
            <person name="Picq S."/>
            <person name="Vernygora O."/>
            <person name="Keeling C.I."/>
            <person name="Pinkney K."/>
            <person name="Doucet D."/>
            <person name="Wen F."/>
            <person name="Johnston J.S."/>
            <person name="Maaroufi H."/>
            <person name="Boyle B."/>
            <person name="Laroche J."/>
            <person name="Dewar K."/>
            <person name="Juretic N."/>
            <person name="Blackburn G."/>
            <person name="Nisole A."/>
            <person name="Brunet B."/>
            <person name="Brandao M."/>
            <person name="Lumley L."/>
            <person name="Duan J."/>
            <person name="Quan G."/>
            <person name="Lucarotti C.J."/>
            <person name="Roe A.D."/>
            <person name="Sperling F.A.H."/>
            <person name="Levesque R.C."/>
            <person name="Cusson M."/>
        </authorList>
    </citation>
    <scope>NUCLEOTIDE SEQUENCE [LARGE SCALE GENOMIC DNA]</scope>
    <source>
        <strain evidence="1">Glfc:IPQL:Cfum</strain>
    </source>
</reference>
<evidence type="ECO:0000313" key="1">
    <source>
        <dbReference type="EMBL" id="KAI8419715.1"/>
    </source>
</evidence>
<dbReference type="Proteomes" id="UP001064048">
    <property type="component" value="Chromosome 14"/>
</dbReference>
<proteinExistence type="predicted"/>
<name>A0ACC0J655_CHOFU</name>
<sequence length="545" mass="61647">MWVRAKWLVLWSLWAARLAWQPTAPLRVSGGRVRGSVAHDGSHAAYLGIPYASLTPENRFQAPGPEPTWEGVFDAVDHKVMCYQRSLVGNIFRGREHCLTLNVYTPVYPPDTPLPVMVFIHGGGFVEGSGTPLMYGPNYLVPKGVILVTFNYRLNVHGFLGLGIKEAPGNAGMKDQVAALRWVQRNIRVFGGDPDNVTLFGESAGGASVSYHILSPMSAGIFHKAITQSGSSLMAWAHQANPEHNAKLIAKAMGYETEDPYELYKIFKNKSLEELTQVKLPLDKKKIMLSRLIYAPSVEKVFDGVEPFLTKDPYQLLLSGEYNKVPMIVGTNDEEGFLFAGLEDPSVLPNVDIEDSLPNNLVFPSESDKKRVAEEVKKMYMGDEPISEAPSAQFKLSRFYGEPFFNYPPMVETELLLNSSNHPLYHYYLKYDGWRNIGKFASGSIFRNSTGMSHADDLFYLFYQPFIPVLFEMEMINRMTTLWTNFAKYGDPTPETTELLPLRWLPARKEAPQALAIDKELSIIPMWQRESFIFWRDVDSKYRRK</sequence>
<evidence type="ECO:0000313" key="2">
    <source>
        <dbReference type="Proteomes" id="UP001064048"/>
    </source>
</evidence>
<accession>A0ACC0J655</accession>
<protein>
    <submittedName>
        <fullName evidence="1">Uncharacterized protein</fullName>
    </submittedName>
</protein>
<keyword evidence="2" id="KW-1185">Reference proteome</keyword>
<organism evidence="1 2">
    <name type="scientific">Choristoneura fumiferana</name>
    <name type="common">Spruce budworm moth</name>
    <name type="synonym">Archips fumiferana</name>
    <dbReference type="NCBI Taxonomy" id="7141"/>
    <lineage>
        <taxon>Eukaryota</taxon>
        <taxon>Metazoa</taxon>
        <taxon>Ecdysozoa</taxon>
        <taxon>Arthropoda</taxon>
        <taxon>Hexapoda</taxon>
        <taxon>Insecta</taxon>
        <taxon>Pterygota</taxon>
        <taxon>Neoptera</taxon>
        <taxon>Endopterygota</taxon>
        <taxon>Lepidoptera</taxon>
        <taxon>Glossata</taxon>
        <taxon>Ditrysia</taxon>
        <taxon>Tortricoidea</taxon>
        <taxon>Tortricidae</taxon>
        <taxon>Tortricinae</taxon>
        <taxon>Choristoneura</taxon>
    </lineage>
</organism>
<dbReference type="EMBL" id="CM046114">
    <property type="protein sequence ID" value="KAI8419715.1"/>
    <property type="molecule type" value="Genomic_DNA"/>
</dbReference>